<keyword evidence="5" id="KW-0449">Lipoprotein</keyword>
<organism evidence="8 9">
    <name type="scientific">Petromyzon marinus</name>
    <name type="common">Sea lamprey</name>
    <dbReference type="NCBI Taxonomy" id="7757"/>
    <lineage>
        <taxon>Eukaryota</taxon>
        <taxon>Metazoa</taxon>
        <taxon>Chordata</taxon>
        <taxon>Craniata</taxon>
        <taxon>Vertebrata</taxon>
        <taxon>Cyclostomata</taxon>
        <taxon>Hyperoartia</taxon>
        <taxon>Petromyzontiformes</taxon>
        <taxon>Petromyzontidae</taxon>
        <taxon>Petromyzon</taxon>
    </lineage>
</organism>
<dbReference type="SMART" id="SM00175">
    <property type="entry name" value="RAB"/>
    <property type="match status" value="1"/>
</dbReference>
<dbReference type="PRINTS" id="PR00449">
    <property type="entry name" value="RASTRNSFRMNG"/>
</dbReference>
<dbReference type="Gene3D" id="3.40.50.300">
    <property type="entry name" value="P-loop containing nucleotide triphosphate hydrolases"/>
    <property type="match status" value="1"/>
</dbReference>
<dbReference type="GO" id="GO:0003924">
    <property type="term" value="F:GTPase activity"/>
    <property type="evidence" value="ECO:0007669"/>
    <property type="project" value="InterPro"/>
</dbReference>
<dbReference type="SMART" id="SM00173">
    <property type="entry name" value="RAS"/>
    <property type="match status" value="1"/>
</dbReference>
<dbReference type="FunFam" id="3.40.50.300:FF:001447">
    <property type="entry name" value="Ras-related protein Rab-1B"/>
    <property type="match status" value="1"/>
</dbReference>
<evidence type="ECO:0000256" key="6">
    <source>
        <dbReference type="ARBA" id="ARBA00023289"/>
    </source>
</evidence>
<evidence type="ECO:0000256" key="1">
    <source>
        <dbReference type="ARBA" id="ARBA00004635"/>
    </source>
</evidence>
<dbReference type="AlphaFoldDB" id="A0AAJ7U4P8"/>
<dbReference type="GeneID" id="116953579"/>
<dbReference type="RefSeq" id="XP_032829796.1">
    <property type="nucleotide sequence ID" value="XM_032973905.1"/>
</dbReference>
<evidence type="ECO:0000313" key="9">
    <source>
        <dbReference type="RefSeq" id="XP_032829796.1"/>
    </source>
</evidence>
<dbReference type="NCBIfam" id="TIGR00231">
    <property type="entry name" value="small_GTP"/>
    <property type="match status" value="1"/>
</dbReference>
<evidence type="ECO:0000256" key="3">
    <source>
        <dbReference type="ARBA" id="ARBA00022741"/>
    </source>
</evidence>
<dbReference type="GO" id="GO:0005525">
    <property type="term" value="F:GTP binding"/>
    <property type="evidence" value="ECO:0007669"/>
    <property type="project" value="UniProtKB-KW"/>
</dbReference>
<comment type="subcellular location">
    <subcellularLocation>
        <location evidence="1">Membrane</location>
        <topology evidence="1">Lipid-anchor</topology>
    </subcellularLocation>
</comment>
<dbReference type="PROSITE" id="PS51420">
    <property type="entry name" value="RHO"/>
    <property type="match status" value="1"/>
</dbReference>
<evidence type="ECO:0000313" key="8">
    <source>
        <dbReference type="Proteomes" id="UP001318040"/>
    </source>
</evidence>
<dbReference type="Pfam" id="PF00071">
    <property type="entry name" value="Ras"/>
    <property type="match status" value="1"/>
</dbReference>
<dbReference type="InterPro" id="IPR050305">
    <property type="entry name" value="Small_GTPase_Rab"/>
</dbReference>
<evidence type="ECO:0000256" key="5">
    <source>
        <dbReference type="ARBA" id="ARBA00023288"/>
    </source>
</evidence>
<sequence length="227" mass="24815">MGDSSGEYDYLIKMLSLGDSGVGKTSVLGCYVDGKFSTKFISTVGIDFREKRVIFNPGGKEGPAGDGLKIHLQLWDTAGQERFRSLTNAFFRDAMGFFVFFDITDEQSFVNVRHWMDQLQHHAYCPSPDVVLCGNKADLTEQRAVGEDDALSLASEYGMPYVETSAATGENVARAVELLLERVMRRVQLGHEHAWIPDWAVGAAPPKPRRSLSHDGGEGAGSSSCGC</sequence>
<feature type="region of interest" description="Disordered" evidence="7">
    <location>
        <begin position="206"/>
        <end position="227"/>
    </location>
</feature>
<dbReference type="PROSITE" id="PS51419">
    <property type="entry name" value="RAB"/>
    <property type="match status" value="1"/>
</dbReference>
<evidence type="ECO:0000256" key="2">
    <source>
        <dbReference type="ARBA" id="ARBA00006270"/>
    </source>
</evidence>
<proteinExistence type="inferred from homology"/>
<evidence type="ECO:0000256" key="7">
    <source>
        <dbReference type="SAM" id="MobiDB-lite"/>
    </source>
</evidence>
<dbReference type="InterPro" id="IPR001806">
    <property type="entry name" value="Small_GTPase"/>
</dbReference>
<keyword evidence="6" id="KW-0636">Prenylation</keyword>
<keyword evidence="8" id="KW-1185">Reference proteome</keyword>
<dbReference type="PANTHER" id="PTHR47980">
    <property type="entry name" value="LD44762P"/>
    <property type="match status" value="1"/>
</dbReference>
<dbReference type="Proteomes" id="UP001318040">
    <property type="component" value="Chromosome 52"/>
</dbReference>
<dbReference type="PROSITE" id="PS51421">
    <property type="entry name" value="RAS"/>
    <property type="match status" value="1"/>
</dbReference>
<reference evidence="9" key="1">
    <citation type="submission" date="2025-08" db="UniProtKB">
        <authorList>
            <consortium name="RefSeq"/>
        </authorList>
    </citation>
    <scope>IDENTIFICATION</scope>
    <source>
        <tissue evidence="9">Sperm</tissue>
    </source>
</reference>
<dbReference type="GO" id="GO:0016020">
    <property type="term" value="C:membrane"/>
    <property type="evidence" value="ECO:0007669"/>
    <property type="project" value="UniProtKB-SubCell"/>
</dbReference>
<comment type="similarity">
    <text evidence="2">Belongs to the small GTPase superfamily. Rab family.</text>
</comment>
<name>A0AAJ7U4P8_PETMA</name>
<keyword evidence="3" id="KW-0547">Nucleotide-binding</keyword>
<dbReference type="SUPFAM" id="SSF52540">
    <property type="entry name" value="P-loop containing nucleoside triphosphate hydrolases"/>
    <property type="match status" value="1"/>
</dbReference>
<gene>
    <name evidence="9" type="primary">LOC116953579</name>
</gene>
<protein>
    <submittedName>
        <fullName evidence="9">Ras-related protein Rab-27A-like isoform X2</fullName>
    </submittedName>
</protein>
<dbReference type="SMART" id="SM00176">
    <property type="entry name" value="RAN"/>
    <property type="match status" value="1"/>
</dbReference>
<evidence type="ECO:0000256" key="4">
    <source>
        <dbReference type="ARBA" id="ARBA00023134"/>
    </source>
</evidence>
<keyword evidence="4" id="KW-0342">GTP-binding</keyword>
<dbReference type="InterPro" id="IPR027417">
    <property type="entry name" value="P-loop_NTPase"/>
</dbReference>
<dbReference type="SMART" id="SM00174">
    <property type="entry name" value="RHO"/>
    <property type="match status" value="1"/>
</dbReference>
<dbReference type="InterPro" id="IPR005225">
    <property type="entry name" value="Small_GTP-bd"/>
</dbReference>
<accession>A0AAJ7U4P8</accession>